<dbReference type="InterPro" id="IPR035965">
    <property type="entry name" value="PAS-like_dom_sf"/>
</dbReference>
<dbReference type="InterPro" id="IPR013655">
    <property type="entry name" value="PAS_fold_3"/>
</dbReference>
<dbReference type="InterPro" id="IPR000700">
    <property type="entry name" value="PAS-assoc_C"/>
</dbReference>
<feature type="domain" description="PAS" evidence="11">
    <location>
        <begin position="148"/>
        <end position="224"/>
    </location>
</feature>
<feature type="domain" description="Histidine kinase" evidence="10">
    <location>
        <begin position="413"/>
        <end position="607"/>
    </location>
</feature>
<gene>
    <name evidence="13" type="ORF">CK503_04555</name>
</gene>
<evidence type="ECO:0000259" key="12">
    <source>
        <dbReference type="PROSITE" id="PS50113"/>
    </source>
</evidence>
<dbReference type="NCBIfam" id="TIGR00229">
    <property type="entry name" value="sensory_box"/>
    <property type="match status" value="3"/>
</dbReference>
<dbReference type="Pfam" id="PF08447">
    <property type="entry name" value="PAS_3"/>
    <property type="match status" value="1"/>
</dbReference>
<keyword evidence="3" id="KW-0597">Phosphoprotein</keyword>
<dbReference type="SMART" id="SM00086">
    <property type="entry name" value="PAC"/>
    <property type="match status" value="3"/>
</dbReference>
<feature type="domain" description="PAS" evidence="11">
    <location>
        <begin position="280"/>
        <end position="334"/>
    </location>
</feature>
<dbReference type="AlphaFoldDB" id="A0A2A2GC20"/>
<evidence type="ECO:0000259" key="10">
    <source>
        <dbReference type="PROSITE" id="PS50109"/>
    </source>
</evidence>
<evidence type="ECO:0000313" key="13">
    <source>
        <dbReference type="EMBL" id="PAU94750.1"/>
    </source>
</evidence>
<dbReference type="Gene3D" id="3.30.565.10">
    <property type="entry name" value="Histidine kinase-like ATPase, C-terminal domain"/>
    <property type="match status" value="1"/>
</dbReference>
<evidence type="ECO:0000256" key="1">
    <source>
        <dbReference type="ARBA" id="ARBA00000085"/>
    </source>
</evidence>
<dbReference type="PROSITE" id="PS50113">
    <property type="entry name" value="PAC"/>
    <property type="match status" value="1"/>
</dbReference>
<organism evidence="13 14">
    <name type="scientific">Fodinibius salipaludis</name>
    <dbReference type="NCBI Taxonomy" id="2032627"/>
    <lineage>
        <taxon>Bacteria</taxon>
        <taxon>Pseudomonadati</taxon>
        <taxon>Balneolota</taxon>
        <taxon>Balneolia</taxon>
        <taxon>Balneolales</taxon>
        <taxon>Balneolaceae</taxon>
        <taxon>Fodinibius</taxon>
    </lineage>
</organism>
<name>A0A2A2GC20_9BACT</name>
<evidence type="ECO:0000256" key="9">
    <source>
        <dbReference type="SAM" id="Coils"/>
    </source>
</evidence>
<reference evidence="13 14" key="1">
    <citation type="submission" date="2017-08" db="EMBL/GenBank/DDBJ databases">
        <title>Aliifodinibius alkalisoli sp. nov., isolated from saline alkaline soil.</title>
        <authorList>
            <person name="Liu D."/>
            <person name="Zhang G."/>
        </authorList>
    </citation>
    <scope>NUCLEOTIDE SEQUENCE [LARGE SCALE GENOMIC DNA]</scope>
    <source>
        <strain evidence="13 14">WN023</strain>
    </source>
</reference>
<dbReference type="InterPro" id="IPR000014">
    <property type="entry name" value="PAS"/>
</dbReference>
<dbReference type="InterPro" id="IPR011495">
    <property type="entry name" value="Sig_transdc_His_kin_sub2_dim/P"/>
</dbReference>
<accession>A0A2A2GC20</accession>
<evidence type="ECO:0000256" key="7">
    <source>
        <dbReference type="ARBA" id="ARBA00022840"/>
    </source>
</evidence>
<dbReference type="CDD" id="cd00130">
    <property type="entry name" value="PAS"/>
    <property type="match status" value="3"/>
</dbReference>
<evidence type="ECO:0000256" key="2">
    <source>
        <dbReference type="ARBA" id="ARBA00012438"/>
    </source>
</evidence>
<evidence type="ECO:0000259" key="11">
    <source>
        <dbReference type="PROSITE" id="PS50112"/>
    </source>
</evidence>
<dbReference type="RefSeq" id="WP_095605616.1">
    <property type="nucleotide sequence ID" value="NZ_NSKE01000003.1"/>
</dbReference>
<feature type="coiled-coil region" evidence="9">
    <location>
        <begin position="263"/>
        <end position="290"/>
    </location>
</feature>
<dbReference type="InterPro" id="IPR001610">
    <property type="entry name" value="PAC"/>
</dbReference>
<dbReference type="SUPFAM" id="SSF55785">
    <property type="entry name" value="PYP-like sensor domain (PAS domain)"/>
    <property type="match status" value="3"/>
</dbReference>
<dbReference type="Pfam" id="PF02518">
    <property type="entry name" value="HATPase_c"/>
    <property type="match status" value="1"/>
</dbReference>
<comment type="caution">
    <text evidence="13">The sequence shown here is derived from an EMBL/GenBank/DDBJ whole genome shotgun (WGS) entry which is preliminary data.</text>
</comment>
<evidence type="ECO:0000256" key="5">
    <source>
        <dbReference type="ARBA" id="ARBA00022741"/>
    </source>
</evidence>
<dbReference type="PROSITE" id="PS50109">
    <property type="entry name" value="HIS_KIN"/>
    <property type="match status" value="1"/>
</dbReference>
<dbReference type="GO" id="GO:0005524">
    <property type="term" value="F:ATP binding"/>
    <property type="evidence" value="ECO:0007669"/>
    <property type="project" value="UniProtKB-KW"/>
</dbReference>
<dbReference type="InterPro" id="IPR005467">
    <property type="entry name" value="His_kinase_dom"/>
</dbReference>
<dbReference type="Pfam" id="PF13426">
    <property type="entry name" value="PAS_9"/>
    <property type="match status" value="2"/>
</dbReference>
<protein>
    <recommendedName>
        <fullName evidence="2">histidine kinase</fullName>
        <ecNumber evidence="2">2.7.13.3</ecNumber>
    </recommendedName>
</protein>
<dbReference type="EMBL" id="NSKE01000003">
    <property type="protein sequence ID" value="PAU94750.1"/>
    <property type="molecule type" value="Genomic_DNA"/>
</dbReference>
<evidence type="ECO:0000256" key="4">
    <source>
        <dbReference type="ARBA" id="ARBA00022679"/>
    </source>
</evidence>
<keyword evidence="8" id="KW-0843">Virulence</keyword>
<dbReference type="Gene3D" id="3.30.450.20">
    <property type="entry name" value="PAS domain"/>
    <property type="match status" value="3"/>
</dbReference>
<keyword evidence="5" id="KW-0547">Nucleotide-binding</keyword>
<sequence>MNLNRPLGLMGYRENNSGETNFRVGKLLKKSSIACYHRESDEQFSYTDISSNVSRLVGYSQSEIIADDFSWLGRLHPEDRQTVTSFLENLETGHPQTIEYRFKHKSGHYIWLRDEVELVADEISEKFVGMLVKVDQYREIQQLNVREREKLQQLALDNLNDMVIITKAPKDEPLNSRIVFVNKSFEQFTGYESEEIINRTPTFLHGPETSEEALDRINQKIKKGESLREEFVNYKKDGTPYWVELDMARFPTDDGRYEYWVGINRDITQRKRAEKKLEESEKRHRTFTELSFDAIFEVHVDGTILRCNKRACELFGYSREELIGMHVLDLTPEEYHSKQPEIFGNINTTGDDAWERIYKKKDGTKFPTEIHTAFYEMGGEKRLIAYVRDNTDHKRNEQTIRKSLKEKETLLAEVHHRVKNNLAIISGLLQMQVFNTTDESLLAKLRESQSRIQSIAMVHEKLYSSESFSEIAIDKYINDLLNMIEGSMTNFEKDIRVNTDMESILLTVGQAIPCGLLLNEMITNCYKHAFEDRDEGQIEISIEENEKQIKLSVADNGIGLPEDFDIEQQSSLGMTIINTLTTQLNGQLEVDTGEYGSRFSLAFEIERETEE</sequence>
<dbReference type="EC" id="2.7.13.3" evidence="2"/>
<keyword evidence="7" id="KW-0067">ATP-binding</keyword>
<dbReference type="Proteomes" id="UP000218831">
    <property type="component" value="Unassembled WGS sequence"/>
</dbReference>
<feature type="domain" description="PAC" evidence="12">
    <location>
        <begin position="225"/>
        <end position="279"/>
    </location>
</feature>
<dbReference type="GO" id="GO:0004673">
    <property type="term" value="F:protein histidine kinase activity"/>
    <property type="evidence" value="ECO:0007669"/>
    <property type="project" value="UniProtKB-EC"/>
</dbReference>
<evidence type="ECO:0000256" key="6">
    <source>
        <dbReference type="ARBA" id="ARBA00022777"/>
    </source>
</evidence>
<keyword evidence="4" id="KW-0808">Transferase</keyword>
<dbReference type="PROSITE" id="PS50112">
    <property type="entry name" value="PAS"/>
    <property type="match status" value="3"/>
</dbReference>
<dbReference type="PANTHER" id="PTHR41523:SF8">
    <property type="entry name" value="ETHYLENE RESPONSE SENSOR PROTEIN"/>
    <property type="match status" value="1"/>
</dbReference>
<feature type="domain" description="PAS" evidence="11">
    <location>
        <begin position="41"/>
        <end position="94"/>
    </location>
</feature>
<proteinExistence type="predicted"/>
<dbReference type="InterPro" id="IPR036890">
    <property type="entry name" value="HATPase_C_sf"/>
</dbReference>
<keyword evidence="6" id="KW-0418">Kinase</keyword>
<dbReference type="InterPro" id="IPR003594">
    <property type="entry name" value="HATPase_dom"/>
</dbReference>
<dbReference type="OrthoDB" id="9767435at2"/>
<evidence type="ECO:0000256" key="8">
    <source>
        <dbReference type="ARBA" id="ARBA00023026"/>
    </source>
</evidence>
<dbReference type="SMART" id="SM00091">
    <property type="entry name" value="PAS"/>
    <property type="match status" value="3"/>
</dbReference>
<evidence type="ECO:0000313" key="14">
    <source>
        <dbReference type="Proteomes" id="UP000218831"/>
    </source>
</evidence>
<dbReference type="SUPFAM" id="SSF55874">
    <property type="entry name" value="ATPase domain of HSP90 chaperone/DNA topoisomerase II/histidine kinase"/>
    <property type="match status" value="1"/>
</dbReference>
<keyword evidence="14" id="KW-1185">Reference proteome</keyword>
<dbReference type="Pfam" id="PF07568">
    <property type="entry name" value="HisKA_2"/>
    <property type="match status" value="1"/>
</dbReference>
<comment type="catalytic activity">
    <reaction evidence="1">
        <text>ATP + protein L-histidine = ADP + protein N-phospho-L-histidine.</text>
        <dbReference type="EC" id="2.7.13.3"/>
    </reaction>
</comment>
<dbReference type="SMART" id="SM00387">
    <property type="entry name" value="HATPase_c"/>
    <property type="match status" value="1"/>
</dbReference>
<evidence type="ECO:0000256" key="3">
    <source>
        <dbReference type="ARBA" id="ARBA00022553"/>
    </source>
</evidence>
<dbReference type="PANTHER" id="PTHR41523">
    <property type="entry name" value="TWO-COMPONENT SYSTEM SENSOR PROTEIN"/>
    <property type="match status" value="1"/>
</dbReference>
<keyword evidence="9" id="KW-0175">Coiled coil</keyword>